<feature type="signal peptide" evidence="14">
    <location>
        <begin position="1"/>
        <end position="23"/>
    </location>
</feature>
<gene>
    <name evidence="17" type="primary">hgpB</name>
    <name evidence="17" type="ORF">GCM10010982_26370</name>
</gene>
<dbReference type="InterPro" id="IPR011276">
    <property type="entry name" value="TonB_haem/Hb_rcpt"/>
</dbReference>
<evidence type="ECO:0000256" key="8">
    <source>
        <dbReference type="ARBA" id="ARBA00023136"/>
    </source>
</evidence>
<feature type="domain" description="TonB-dependent receptor plug" evidence="16">
    <location>
        <begin position="48"/>
        <end position="157"/>
    </location>
</feature>
<evidence type="ECO:0000313" key="17">
    <source>
        <dbReference type="EMBL" id="GGO71177.1"/>
    </source>
</evidence>
<dbReference type="SUPFAM" id="SSF56935">
    <property type="entry name" value="Porins"/>
    <property type="match status" value="1"/>
</dbReference>
<keyword evidence="4 11" id="KW-1134">Transmembrane beta strand</keyword>
<evidence type="ECO:0000256" key="12">
    <source>
        <dbReference type="PROSITE-ProRule" id="PRU10144"/>
    </source>
</evidence>
<dbReference type="PANTHER" id="PTHR30069">
    <property type="entry name" value="TONB-DEPENDENT OUTER MEMBRANE RECEPTOR"/>
    <property type="match status" value="1"/>
</dbReference>
<evidence type="ECO:0000256" key="4">
    <source>
        <dbReference type="ARBA" id="ARBA00022452"/>
    </source>
</evidence>
<evidence type="ECO:0000313" key="18">
    <source>
        <dbReference type="Proteomes" id="UP000606935"/>
    </source>
</evidence>
<evidence type="ECO:0000256" key="2">
    <source>
        <dbReference type="ARBA" id="ARBA00008143"/>
    </source>
</evidence>
<dbReference type="GO" id="GO:0015232">
    <property type="term" value="F:heme transmembrane transporter activity"/>
    <property type="evidence" value="ECO:0007669"/>
    <property type="project" value="InterPro"/>
</dbReference>
<dbReference type="AlphaFoldDB" id="A0A917Z169"/>
<evidence type="ECO:0000256" key="11">
    <source>
        <dbReference type="PROSITE-ProRule" id="PRU01360"/>
    </source>
</evidence>
<dbReference type="CDD" id="cd01347">
    <property type="entry name" value="ligand_gated_channel"/>
    <property type="match status" value="1"/>
</dbReference>
<dbReference type="Gene3D" id="2.170.130.10">
    <property type="entry name" value="TonB-dependent receptor, plug domain"/>
    <property type="match status" value="1"/>
</dbReference>
<evidence type="ECO:0000256" key="7">
    <source>
        <dbReference type="ARBA" id="ARBA00023077"/>
    </source>
</evidence>
<evidence type="ECO:0000256" key="10">
    <source>
        <dbReference type="ARBA" id="ARBA00023237"/>
    </source>
</evidence>
<dbReference type="EMBL" id="BMLS01000004">
    <property type="protein sequence ID" value="GGO71177.1"/>
    <property type="molecule type" value="Genomic_DNA"/>
</dbReference>
<keyword evidence="9" id="KW-0675">Receptor</keyword>
<dbReference type="PROSITE" id="PS52016">
    <property type="entry name" value="TONB_DEPENDENT_REC_3"/>
    <property type="match status" value="1"/>
</dbReference>
<dbReference type="InterPro" id="IPR010949">
    <property type="entry name" value="TonB_Hb/transfer/lactofer_rcpt"/>
</dbReference>
<comment type="similarity">
    <text evidence="2">Belongs to the TonB-dependent receptor family. Hemoglobin/haptoglobin binding protein subfamily.</text>
</comment>
<dbReference type="PANTHER" id="PTHR30069:SF29">
    <property type="entry name" value="HEMOGLOBIN AND HEMOGLOBIN-HAPTOGLOBIN-BINDING PROTEIN 1-RELATED"/>
    <property type="match status" value="1"/>
</dbReference>
<dbReference type="InterPro" id="IPR010917">
    <property type="entry name" value="TonB_rcpt_CS"/>
</dbReference>
<comment type="caution">
    <text evidence="17">The sequence shown here is derived from an EMBL/GenBank/DDBJ whole genome shotgun (WGS) entry which is preliminary data.</text>
</comment>
<dbReference type="InterPro" id="IPR039426">
    <property type="entry name" value="TonB-dep_rcpt-like"/>
</dbReference>
<keyword evidence="18" id="KW-1185">Reference proteome</keyword>
<reference evidence="17" key="2">
    <citation type="submission" date="2020-09" db="EMBL/GenBank/DDBJ databases">
        <authorList>
            <person name="Sun Q."/>
            <person name="Zhou Y."/>
        </authorList>
    </citation>
    <scope>NUCLEOTIDE SEQUENCE</scope>
    <source>
        <strain evidence="17">CGMCC 1.7086</strain>
    </source>
</reference>
<keyword evidence="3 11" id="KW-0813">Transport</keyword>
<dbReference type="Proteomes" id="UP000606935">
    <property type="component" value="Unassembled WGS sequence"/>
</dbReference>
<keyword evidence="7 13" id="KW-0798">TonB box</keyword>
<proteinExistence type="inferred from homology"/>
<dbReference type="RefSeq" id="WP_188695950.1">
    <property type="nucleotide sequence ID" value="NZ_BMLS01000004.1"/>
</dbReference>
<dbReference type="GO" id="GO:0044718">
    <property type="term" value="P:siderophore transmembrane transport"/>
    <property type="evidence" value="ECO:0007669"/>
    <property type="project" value="TreeGrafter"/>
</dbReference>
<sequence length="727" mass="80818">MFKPAMLAMSISSALFVSIHIHADEQVGESANEHEVIVISGNRIAKPLKDVAGTINVVTAEDIENLSINDMNQLFNYEPGVSVTGRSGGAQNVIVRGMGGDRVLMIKDGMRMNEGYGANGLNDIVGRGFIDTDTLKQVEVAKGAASSLYGSDALGGIVVFTTKDASDYLEDGEHVAGRTKLSYSDLTNQFGQAGTLALRYGDTEHLLNASFRQGEEEQNYHGSATPFDIDSRSLLYKGKLHLTETDSLTLLADFWQQDTLGDSADGLLAYFRGLDKYGYQIVRENNEGEKETQSFKLNYHSDAQRVWHDYLDINLYRNKSSQADTEYGKLDIDAPMFGVKEVRDMWQTALFEQDTWGLLSNASKKLNHNHTLGFGLDIEHTESLRSVHELRIADGNTTRDLSTSKFPTNDTRRYGLFINDEIRLLDERLTVTPGVRFDSYKMDPNGAKKLDGSEFAVIDEQHFSLNLGALYSLNPMLNLYAQYGQGFKVPAYDLAYIEHALQPTSTYAYEIVPSDKDLAPEQSDTYEFGLRGHIGDVTINGALFYSKYDNFLSTVLLSSETILDNNGDFSHLFEKYQYQNLESVTIKGAELSLNWYINDAWSVQANAAYQDGKNDESDEYLHSINPLSGLLGLSYQDEDLSSHLVLNWAKAMSKVNQGETRSSGYGALDWLLSYQITDSLRVNLAANNLLDKEYLRYSSIAGRAEGSDLSSLAETGRNYTASVQVSF</sequence>
<evidence type="ECO:0000259" key="15">
    <source>
        <dbReference type="Pfam" id="PF00593"/>
    </source>
</evidence>
<evidence type="ECO:0000256" key="5">
    <source>
        <dbReference type="ARBA" id="ARBA00022692"/>
    </source>
</evidence>
<evidence type="ECO:0000259" key="16">
    <source>
        <dbReference type="Pfam" id="PF07715"/>
    </source>
</evidence>
<dbReference type="InterPro" id="IPR000531">
    <property type="entry name" value="Beta-barrel_TonB"/>
</dbReference>
<dbReference type="GO" id="GO:0015344">
    <property type="term" value="F:siderophore uptake transmembrane transporter activity"/>
    <property type="evidence" value="ECO:0007669"/>
    <property type="project" value="TreeGrafter"/>
</dbReference>
<organism evidence="17 18">
    <name type="scientific">Bowmanella pacifica</name>
    <dbReference type="NCBI Taxonomy" id="502051"/>
    <lineage>
        <taxon>Bacteria</taxon>
        <taxon>Pseudomonadati</taxon>
        <taxon>Pseudomonadota</taxon>
        <taxon>Gammaproteobacteria</taxon>
        <taxon>Alteromonadales</taxon>
        <taxon>Alteromonadaceae</taxon>
        <taxon>Bowmanella</taxon>
    </lineage>
</organism>
<dbReference type="Pfam" id="PF07715">
    <property type="entry name" value="Plug"/>
    <property type="match status" value="1"/>
</dbReference>
<keyword evidence="6 14" id="KW-0732">Signal</keyword>
<evidence type="ECO:0000256" key="1">
    <source>
        <dbReference type="ARBA" id="ARBA00004571"/>
    </source>
</evidence>
<dbReference type="Gene3D" id="2.40.170.20">
    <property type="entry name" value="TonB-dependent receptor, beta-barrel domain"/>
    <property type="match status" value="1"/>
</dbReference>
<evidence type="ECO:0000256" key="3">
    <source>
        <dbReference type="ARBA" id="ARBA00022448"/>
    </source>
</evidence>
<dbReference type="InterPro" id="IPR036942">
    <property type="entry name" value="Beta-barrel_TonB_sf"/>
</dbReference>
<keyword evidence="10 11" id="KW-0998">Cell outer membrane</keyword>
<feature type="domain" description="TonB-dependent receptor-like beta-barrel" evidence="15">
    <location>
        <begin position="263"/>
        <end position="689"/>
    </location>
</feature>
<keyword evidence="8 11" id="KW-0472">Membrane</keyword>
<dbReference type="GO" id="GO:0009279">
    <property type="term" value="C:cell outer membrane"/>
    <property type="evidence" value="ECO:0007669"/>
    <property type="project" value="UniProtKB-SubCell"/>
</dbReference>
<accession>A0A917Z169</accession>
<dbReference type="InterPro" id="IPR037066">
    <property type="entry name" value="Plug_dom_sf"/>
</dbReference>
<evidence type="ECO:0000256" key="6">
    <source>
        <dbReference type="ARBA" id="ARBA00022729"/>
    </source>
</evidence>
<protein>
    <submittedName>
        <fullName evidence="17">Ligand-gated channel protein</fullName>
    </submittedName>
</protein>
<dbReference type="NCBIfam" id="TIGR01785">
    <property type="entry name" value="TonB-hemin"/>
    <property type="match status" value="1"/>
</dbReference>
<dbReference type="NCBIfam" id="TIGR01786">
    <property type="entry name" value="TonB-hemlactrns"/>
    <property type="match status" value="1"/>
</dbReference>
<feature type="chain" id="PRO_5036675636" evidence="14">
    <location>
        <begin position="24"/>
        <end position="727"/>
    </location>
</feature>
<comment type="subcellular location">
    <subcellularLocation>
        <location evidence="1 11">Cell outer membrane</location>
        <topology evidence="1 11">Multi-pass membrane protein</topology>
    </subcellularLocation>
</comment>
<evidence type="ECO:0000256" key="9">
    <source>
        <dbReference type="ARBA" id="ARBA00023170"/>
    </source>
</evidence>
<keyword evidence="5 11" id="KW-0812">Transmembrane</keyword>
<dbReference type="Pfam" id="PF00593">
    <property type="entry name" value="TonB_dep_Rec_b-barrel"/>
    <property type="match status" value="1"/>
</dbReference>
<dbReference type="InterPro" id="IPR012910">
    <property type="entry name" value="Plug_dom"/>
</dbReference>
<name>A0A917Z169_9ALTE</name>
<evidence type="ECO:0000256" key="13">
    <source>
        <dbReference type="RuleBase" id="RU003357"/>
    </source>
</evidence>
<dbReference type="PROSITE" id="PS01156">
    <property type="entry name" value="TONB_DEPENDENT_REC_2"/>
    <property type="match status" value="1"/>
</dbReference>
<feature type="short sequence motif" description="TonB C-terminal box" evidence="12">
    <location>
        <begin position="710"/>
        <end position="727"/>
    </location>
</feature>
<reference evidence="17" key="1">
    <citation type="journal article" date="2014" name="Int. J. Syst. Evol. Microbiol.">
        <title>Complete genome sequence of Corynebacterium casei LMG S-19264T (=DSM 44701T), isolated from a smear-ripened cheese.</title>
        <authorList>
            <consortium name="US DOE Joint Genome Institute (JGI-PGF)"/>
            <person name="Walter F."/>
            <person name="Albersmeier A."/>
            <person name="Kalinowski J."/>
            <person name="Ruckert C."/>
        </authorList>
    </citation>
    <scope>NUCLEOTIDE SEQUENCE</scope>
    <source>
        <strain evidence="17">CGMCC 1.7086</strain>
    </source>
</reference>
<evidence type="ECO:0000256" key="14">
    <source>
        <dbReference type="SAM" id="SignalP"/>
    </source>
</evidence>